<name>A0A8K0PGP1_9PEZI</name>
<keyword evidence="1" id="KW-0808">Transferase</keyword>
<protein>
    <recommendedName>
        <fullName evidence="3">Methyltransferase type 11 domain-containing protein</fullName>
    </recommendedName>
</protein>
<dbReference type="PANTHER" id="PTHR44068:SF1">
    <property type="entry name" value="HYPOTHETICAL LOC100005854"/>
    <property type="match status" value="1"/>
</dbReference>
<proteinExistence type="inferred from homology"/>
<sequence length="312" mass="35760">MTSEKLQILHKTNAIRALYDSFESRLGYKLIMREARHFGCYKDEYQRAHPLHSHLREMEDVLLQELDLPEGSKVLDVGCGAGRVAVRMAKHGLFKARTFAVANGVQSRVNVHDCDYRDLRGNFANDSMDGIYSMETLVHATDLQTMFREFFRVLKPGGHVAFHEYNHVGKENAVDHVDRYISLRRKYFFIRQGKLDKPARAQAASDLVELGENFNKDAAMFAGEMWGPGVMRRMLEQAGFVDVVIQDMSKNIRPNVRLFFQLAYVLFLVLSTLRIEGRFTNACGAMYGWWGQDLWQYVAVTATKPFDGTTRS</sequence>
<organism evidence="4 5">
    <name type="scientific">Elsinoe batatas</name>
    <dbReference type="NCBI Taxonomy" id="2601811"/>
    <lineage>
        <taxon>Eukaryota</taxon>
        <taxon>Fungi</taxon>
        <taxon>Dikarya</taxon>
        <taxon>Ascomycota</taxon>
        <taxon>Pezizomycotina</taxon>
        <taxon>Dothideomycetes</taxon>
        <taxon>Dothideomycetidae</taxon>
        <taxon>Myriangiales</taxon>
        <taxon>Elsinoaceae</taxon>
        <taxon>Elsinoe</taxon>
    </lineage>
</organism>
<dbReference type="EMBL" id="JAESVG020000003">
    <property type="protein sequence ID" value="KAG8629176.1"/>
    <property type="molecule type" value="Genomic_DNA"/>
</dbReference>
<evidence type="ECO:0000256" key="1">
    <source>
        <dbReference type="ARBA" id="ARBA00022679"/>
    </source>
</evidence>
<dbReference type="InterPro" id="IPR029063">
    <property type="entry name" value="SAM-dependent_MTases_sf"/>
</dbReference>
<comment type="similarity">
    <text evidence="2">Belongs to the class I-like SAM-binding methyltransferase superfamily. Erg6/SMT family.</text>
</comment>
<evidence type="ECO:0000256" key="2">
    <source>
        <dbReference type="ARBA" id="ARBA00038188"/>
    </source>
</evidence>
<dbReference type="GO" id="GO:0005783">
    <property type="term" value="C:endoplasmic reticulum"/>
    <property type="evidence" value="ECO:0007669"/>
    <property type="project" value="TreeGrafter"/>
</dbReference>
<evidence type="ECO:0000313" key="5">
    <source>
        <dbReference type="Proteomes" id="UP000809789"/>
    </source>
</evidence>
<dbReference type="CDD" id="cd02440">
    <property type="entry name" value="AdoMet_MTases"/>
    <property type="match status" value="1"/>
</dbReference>
<dbReference type="Pfam" id="PF08241">
    <property type="entry name" value="Methyltransf_11"/>
    <property type="match status" value="1"/>
</dbReference>
<accession>A0A8K0PGP1</accession>
<feature type="domain" description="Methyltransferase type 11" evidence="3">
    <location>
        <begin position="75"/>
        <end position="162"/>
    </location>
</feature>
<dbReference type="Gene3D" id="3.40.50.150">
    <property type="entry name" value="Vaccinia Virus protein VP39"/>
    <property type="match status" value="1"/>
</dbReference>
<dbReference type="GO" id="GO:0003838">
    <property type="term" value="F:sterol 24-C-methyltransferase activity"/>
    <property type="evidence" value="ECO:0007669"/>
    <property type="project" value="TreeGrafter"/>
</dbReference>
<dbReference type="InterPro" id="IPR013216">
    <property type="entry name" value="Methyltransf_11"/>
</dbReference>
<dbReference type="Proteomes" id="UP000809789">
    <property type="component" value="Unassembled WGS sequence"/>
</dbReference>
<evidence type="ECO:0000259" key="3">
    <source>
        <dbReference type="Pfam" id="PF08241"/>
    </source>
</evidence>
<comment type="caution">
    <text evidence="4">The sequence shown here is derived from an EMBL/GenBank/DDBJ whole genome shotgun (WGS) entry which is preliminary data.</text>
</comment>
<dbReference type="OrthoDB" id="540004at2759"/>
<dbReference type="InterPro" id="IPR050447">
    <property type="entry name" value="Erg6_SMT_methyltransf"/>
</dbReference>
<gene>
    <name evidence="4" type="ORF">KVT40_003041</name>
</gene>
<evidence type="ECO:0000313" key="4">
    <source>
        <dbReference type="EMBL" id="KAG8629176.1"/>
    </source>
</evidence>
<reference evidence="4" key="1">
    <citation type="submission" date="2021-07" db="EMBL/GenBank/DDBJ databases">
        <title>Elsinoe batatas strain:CRI-CJ2 Genome sequencing and assembly.</title>
        <authorList>
            <person name="Huang L."/>
        </authorList>
    </citation>
    <scope>NUCLEOTIDE SEQUENCE</scope>
    <source>
        <strain evidence="4">CRI-CJ2</strain>
    </source>
</reference>
<dbReference type="GO" id="GO:0006696">
    <property type="term" value="P:ergosterol biosynthetic process"/>
    <property type="evidence" value="ECO:0007669"/>
    <property type="project" value="TreeGrafter"/>
</dbReference>
<dbReference type="AlphaFoldDB" id="A0A8K0PGP1"/>
<dbReference type="SUPFAM" id="SSF53335">
    <property type="entry name" value="S-adenosyl-L-methionine-dependent methyltransferases"/>
    <property type="match status" value="1"/>
</dbReference>
<keyword evidence="5" id="KW-1185">Reference proteome</keyword>
<dbReference type="PANTHER" id="PTHR44068">
    <property type="entry name" value="ZGC:194242"/>
    <property type="match status" value="1"/>
</dbReference>